<dbReference type="AlphaFoldDB" id="A0A0U1DRY1"/>
<dbReference type="InterPro" id="IPR009100">
    <property type="entry name" value="AcylCoA_DH/oxidase_NM_dom_sf"/>
</dbReference>
<dbReference type="InterPro" id="IPR050741">
    <property type="entry name" value="Acyl-CoA_dehydrogenase"/>
</dbReference>
<dbReference type="Gene3D" id="1.20.140.10">
    <property type="entry name" value="Butyryl-CoA Dehydrogenase, subunit A, domain 3"/>
    <property type="match status" value="1"/>
</dbReference>
<dbReference type="InterPro" id="IPR036250">
    <property type="entry name" value="AcylCo_DH-like_C"/>
</dbReference>
<evidence type="ECO:0000256" key="1">
    <source>
        <dbReference type="ARBA" id="ARBA00001974"/>
    </source>
</evidence>
<comment type="catalytic activity">
    <reaction evidence="7">
        <text>a 2,3-saturated acyl-CoA + A = a 2,3-dehydroacyl-CoA + AH2</text>
        <dbReference type="Rhea" id="RHEA:48608"/>
        <dbReference type="ChEBI" id="CHEBI:13193"/>
        <dbReference type="ChEBI" id="CHEBI:17499"/>
        <dbReference type="ChEBI" id="CHEBI:60015"/>
        <dbReference type="ChEBI" id="CHEBI:65111"/>
    </reaction>
</comment>
<feature type="domain" description="Acyl-CoA dehydrogenase/oxidase C-terminal" evidence="9">
    <location>
        <begin position="246"/>
        <end position="394"/>
    </location>
</feature>
<dbReference type="GO" id="GO:0033539">
    <property type="term" value="P:fatty acid beta-oxidation using acyl-CoA dehydrogenase"/>
    <property type="evidence" value="ECO:0007669"/>
    <property type="project" value="TreeGrafter"/>
</dbReference>
<evidence type="ECO:0000313" key="12">
    <source>
        <dbReference type="EMBL" id="CQD20613.1"/>
    </source>
</evidence>
<dbReference type="FunFam" id="2.40.110.10:FF:000002">
    <property type="entry name" value="Acyl-CoA dehydrogenase fadE12"/>
    <property type="match status" value="1"/>
</dbReference>
<name>A0A0U1DRY1_9MYCO</name>
<evidence type="ECO:0000256" key="8">
    <source>
        <dbReference type="RuleBase" id="RU362125"/>
    </source>
</evidence>
<dbReference type="OrthoDB" id="8876745at2"/>
<dbReference type="InterPro" id="IPR046373">
    <property type="entry name" value="Acyl-CoA_Oxase/DH_mid-dom_sf"/>
</dbReference>
<dbReference type="STRING" id="761804.BN000_04968"/>
<dbReference type="Proteomes" id="UP000199601">
    <property type="component" value="Unassembled WGS sequence"/>
</dbReference>
<comment type="subunit">
    <text evidence="3">Homodimer.</text>
</comment>
<dbReference type="EMBL" id="CTEC01000002">
    <property type="protein sequence ID" value="CQD20613.1"/>
    <property type="molecule type" value="Genomic_DNA"/>
</dbReference>
<keyword evidence="6 8" id="KW-0560">Oxidoreductase</keyword>
<dbReference type="SUPFAM" id="SSF56645">
    <property type="entry name" value="Acyl-CoA dehydrogenase NM domain-like"/>
    <property type="match status" value="1"/>
</dbReference>
<dbReference type="InterPro" id="IPR013786">
    <property type="entry name" value="AcylCoA_DH/ox_N"/>
</dbReference>
<comment type="cofactor">
    <cofactor evidence="1 8">
        <name>FAD</name>
        <dbReference type="ChEBI" id="CHEBI:57692"/>
    </cofactor>
</comment>
<evidence type="ECO:0000259" key="9">
    <source>
        <dbReference type="Pfam" id="PF00441"/>
    </source>
</evidence>
<evidence type="ECO:0000256" key="7">
    <source>
        <dbReference type="ARBA" id="ARBA00052546"/>
    </source>
</evidence>
<dbReference type="Gene3D" id="2.40.110.10">
    <property type="entry name" value="Butyryl-CoA Dehydrogenase, subunit A, domain 2"/>
    <property type="match status" value="1"/>
</dbReference>
<dbReference type="InterPro" id="IPR006091">
    <property type="entry name" value="Acyl-CoA_Oxase/DH_mid-dom"/>
</dbReference>
<gene>
    <name evidence="12" type="ORF">BN000_04968</name>
</gene>
<evidence type="ECO:0000256" key="6">
    <source>
        <dbReference type="ARBA" id="ARBA00023002"/>
    </source>
</evidence>
<dbReference type="InterPro" id="IPR009075">
    <property type="entry name" value="AcylCo_DH/oxidase_C"/>
</dbReference>
<dbReference type="Gene3D" id="1.10.540.10">
    <property type="entry name" value="Acyl-CoA dehydrogenase/oxidase, N-terminal domain"/>
    <property type="match status" value="1"/>
</dbReference>
<evidence type="ECO:0000256" key="3">
    <source>
        <dbReference type="ARBA" id="ARBA00011738"/>
    </source>
</evidence>
<dbReference type="GO" id="GO:0050660">
    <property type="term" value="F:flavin adenine dinucleotide binding"/>
    <property type="evidence" value="ECO:0007669"/>
    <property type="project" value="InterPro"/>
</dbReference>
<dbReference type="RefSeq" id="WP_085238782.1">
    <property type="nucleotide sequence ID" value="NZ_CTEC01000002.1"/>
</dbReference>
<evidence type="ECO:0000256" key="4">
    <source>
        <dbReference type="ARBA" id="ARBA00022630"/>
    </source>
</evidence>
<dbReference type="GO" id="GO:0005737">
    <property type="term" value="C:cytoplasm"/>
    <property type="evidence" value="ECO:0007669"/>
    <property type="project" value="TreeGrafter"/>
</dbReference>
<comment type="similarity">
    <text evidence="2 8">Belongs to the acyl-CoA dehydrogenase family.</text>
</comment>
<evidence type="ECO:0000313" key="13">
    <source>
        <dbReference type="Proteomes" id="UP000199601"/>
    </source>
</evidence>
<keyword evidence="13" id="KW-1185">Reference proteome</keyword>
<sequence length="449" mass="49767">MSWDFSTDPEWARQLEWVEDFVREECEPIDMIVKESHDLNDPVRQALIPPLQDIVKERGLWATHLGPHLGGPGHGQVKLALLNEILGRSECAPIVFGSQAPDSGNSEILAHYGTPELKARYLEPLLDNRIVSCFSMTEPQGGADPKVFRTTAVPDGDHWIINGEKWFSSFASMASFLIVMAMTDPDAPPYQRYSMFVVPGDTPGINVLRDVGLGYQPLGGGREGYVRYENVRVPADHMLGPRGGAFVVAQTRLGGGRIHHAMRTVGLVRRIFDMLCERAVSRYTQGEVLSNKQLVQQMVADSWMEIEAFRLLTLQTAWKIDQFNDYQAVRADISAVKAMMQKVLHDVSARALQLHGSLGTTHEMPFVQHLVESFVLGLADGPTEVHKVTLARLLLKDREPAPDLFPSEHLLRLRAAAEAKFADRLAGIPRGVAIASAAEPGEAGRHHRP</sequence>
<protein>
    <submittedName>
        <fullName evidence="12">Acyl-CoA dehydrogenase domain-containing protein</fullName>
    </submittedName>
</protein>
<dbReference type="PANTHER" id="PTHR48083:SF13">
    <property type="entry name" value="ACYL-COA DEHYDROGENASE FAMILY MEMBER 11"/>
    <property type="match status" value="1"/>
</dbReference>
<organism evidence="12 13">
    <name type="scientific">Mycobacterium europaeum</name>
    <dbReference type="NCBI Taxonomy" id="761804"/>
    <lineage>
        <taxon>Bacteria</taxon>
        <taxon>Bacillati</taxon>
        <taxon>Actinomycetota</taxon>
        <taxon>Actinomycetes</taxon>
        <taxon>Mycobacteriales</taxon>
        <taxon>Mycobacteriaceae</taxon>
        <taxon>Mycobacterium</taxon>
        <taxon>Mycobacterium simiae complex</taxon>
    </lineage>
</organism>
<dbReference type="InterPro" id="IPR037069">
    <property type="entry name" value="AcylCoA_DH/ox_N_sf"/>
</dbReference>
<keyword evidence="5 8" id="KW-0274">FAD</keyword>
<evidence type="ECO:0000256" key="5">
    <source>
        <dbReference type="ARBA" id="ARBA00022827"/>
    </source>
</evidence>
<feature type="domain" description="Acyl-CoA oxidase/dehydrogenase middle" evidence="10">
    <location>
        <begin position="133"/>
        <end position="217"/>
    </location>
</feature>
<dbReference type="SUPFAM" id="SSF47203">
    <property type="entry name" value="Acyl-CoA dehydrogenase C-terminal domain-like"/>
    <property type="match status" value="1"/>
</dbReference>
<feature type="domain" description="Acyl-CoA dehydrogenase/oxidase N-terminal" evidence="11">
    <location>
        <begin position="16"/>
        <end position="127"/>
    </location>
</feature>
<evidence type="ECO:0000259" key="11">
    <source>
        <dbReference type="Pfam" id="PF02771"/>
    </source>
</evidence>
<dbReference type="Pfam" id="PF00441">
    <property type="entry name" value="Acyl-CoA_dh_1"/>
    <property type="match status" value="1"/>
</dbReference>
<dbReference type="Pfam" id="PF02771">
    <property type="entry name" value="Acyl-CoA_dh_N"/>
    <property type="match status" value="1"/>
</dbReference>
<dbReference type="PANTHER" id="PTHR48083">
    <property type="entry name" value="MEDIUM-CHAIN SPECIFIC ACYL-COA DEHYDROGENASE, MITOCHONDRIAL-RELATED"/>
    <property type="match status" value="1"/>
</dbReference>
<evidence type="ECO:0000259" key="10">
    <source>
        <dbReference type="Pfam" id="PF02770"/>
    </source>
</evidence>
<proteinExistence type="inferred from homology"/>
<accession>A0A0U1DRY1</accession>
<dbReference type="GO" id="GO:0003995">
    <property type="term" value="F:acyl-CoA dehydrogenase activity"/>
    <property type="evidence" value="ECO:0007669"/>
    <property type="project" value="TreeGrafter"/>
</dbReference>
<keyword evidence="4 8" id="KW-0285">Flavoprotein</keyword>
<evidence type="ECO:0000256" key="2">
    <source>
        <dbReference type="ARBA" id="ARBA00009347"/>
    </source>
</evidence>
<dbReference type="Pfam" id="PF02770">
    <property type="entry name" value="Acyl-CoA_dh_M"/>
    <property type="match status" value="1"/>
</dbReference>
<reference evidence="13" key="1">
    <citation type="submission" date="2015-03" db="EMBL/GenBank/DDBJ databases">
        <authorList>
            <person name="Urmite Genomes"/>
        </authorList>
    </citation>
    <scope>NUCLEOTIDE SEQUENCE [LARGE SCALE GENOMIC DNA]</scope>
    <source>
        <strain evidence="13">CSUR P1344</strain>
    </source>
</reference>